<keyword evidence="1" id="KW-0540">Nuclease</keyword>
<dbReference type="AlphaFoldDB" id="A0A853DG77"/>
<dbReference type="InterPro" id="IPR058652">
    <property type="entry name" value="VapC50_C"/>
</dbReference>
<comment type="caution">
    <text evidence="7">The sequence shown here is derived from an EMBL/GenBank/DDBJ whole genome shotgun (WGS) entry which is preliminary data.</text>
</comment>
<keyword evidence="2" id="KW-0479">Metal-binding</keyword>
<dbReference type="GO" id="GO:0046872">
    <property type="term" value="F:metal ion binding"/>
    <property type="evidence" value="ECO:0007669"/>
    <property type="project" value="UniProtKB-KW"/>
</dbReference>
<protein>
    <recommendedName>
        <fullName evidence="9">PIN domain-containing protein</fullName>
    </recommendedName>
</protein>
<evidence type="ECO:0000259" key="6">
    <source>
        <dbReference type="Pfam" id="PF26343"/>
    </source>
</evidence>
<evidence type="ECO:0000256" key="1">
    <source>
        <dbReference type="ARBA" id="ARBA00022722"/>
    </source>
</evidence>
<dbReference type="GO" id="GO:0004518">
    <property type="term" value="F:nuclease activity"/>
    <property type="evidence" value="ECO:0007669"/>
    <property type="project" value="UniProtKB-KW"/>
</dbReference>
<accession>A0A853DG77</accession>
<dbReference type="Pfam" id="PF13470">
    <property type="entry name" value="PIN_3"/>
    <property type="match status" value="1"/>
</dbReference>
<dbReference type="EMBL" id="JACCFW010000003">
    <property type="protein sequence ID" value="NYJ76546.1"/>
    <property type="molecule type" value="Genomic_DNA"/>
</dbReference>
<sequence>MSEIVVLDACVLAPYNLCNLLLWLAEADLFQARWSEHLLNETQRTMTGKLGVIPAKAEKRLQAMRAGFPEATVHGFEWLEPGLTNHPKDRHVLAAAIAAGASTIVTANLPDFPDEACAPHDIVALPPEIFLSDLLHLNPALVVSAIEQNAQRFTNPAMTSAQVLATITATAPTFANSANQYILDDSPAVSPVPAYVAASPEDTPLQGFSEQPDLTDPLHVAFAWWAALLRDDPDRHDLLAAVTHNPAAFGDYGWAVDELQHRSIASKVYYAVDAPDDLAFVRFVPEVAQTSQVFAAFTVTGARFVTLIRYPDHTWRVWGLGPVMVSAQTVFGH</sequence>
<evidence type="ECO:0000256" key="3">
    <source>
        <dbReference type="ARBA" id="ARBA00022801"/>
    </source>
</evidence>
<dbReference type="Proteomes" id="UP000571817">
    <property type="component" value="Unassembled WGS sequence"/>
</dbReference>
<name>A0A853DG77_9MICO</name>
<evidence type="ECO:0008006" key="9">
    <source>
        <dbReference type="Google" id="ProtNLM"/>
    </source>
</evidence>
<organism evidence="7 8">
    <name type="scientific">Allobranchiibius huperziae</name>
    <dbReference type="NCBI Taxonomy" id="1874116"/>
    <lineage>
        <taxon>Bacteria</taxon>
        <taxon>Bacillati</taxon>
        <taxon>Actinomycetota</taxon>
        <taxon>Actinomycetes</taxon>
        <taxon>Micrococcales</taxon>
        <taxon>Dermacoccaceae</taxon>
        <taxon>Allobranchiibius</taxon>
    </lineage>
</organism>
<feature type="domain" description="PIN" evidence="5">
    <location>
        <begin position="5"/>
        <end position="108"/>
    </location>
</feature>
<keyword evidence="4" id="KW-0460">Magnesium</keyword>
<evidence type="ECO:0000259" key="5">
    <source>
        <dbReference type="Pfam" id="PF13470"/>
    </source>
</evidence>
<dbReference type="InterPro" id="IPR002716">
    <property type="entry name" value="PIN_dom"/>
</dbReference>
<proteinExistence type="predicted"/>
<keyword evidence="3" id="KW-0378">Hydrolase</keyword>
<gene>
    <name evidence="7" type="ORF">HNR15_003564</name>
</gene>
<feature type="domain" description="VapC50 C-terminal" evidence="6">
    <location>
        <begin position="129"/>
        <end position="177"/>
    </location>
</feature>
<evidence type="ECO:0000313" key="7">
    <source>
        <dbReference type="EMBL" id="NYJ76546.1"/>
    </source>
</evidence>
<evidence type="ECO:0000256" key="2">
    <source>
        <dbReference type="ARBA" id="ARBA00022723"/>
    </source>
</evidence>
<dbReference type="GO" id="GO:0016787">
    <property type="term" value="F:hydrolase activity"/>
    <property type="evidence" value="ECO:0007669"/>
    <property type="project" value="UniProtKB-KW"/>
</dbReference>
<dbReference type="Pfam" id="PF26343">
    <property type="entry name" value="VapC50_C"/>
    <property type="match status" value="1"/>
</dbReference>
<evidence type="ECO:0000313" key="8">
    <source>
        <dbReference type="Proteomes" id="UP000571817"/>
    </source>
</evidence>
<keyword evidence="8" id="KW-1185">Reference proteome</keyword>
<evidence type="ECO:0000256" key="4">
    <source>
        <dbReference type="ARBA" id="ARBA00022842"/>
    </source>
</evidence>
<dbReference type="RefSeq" id="WP_179483937.1">
    <property type="nucleotide sequence ID" value="NZ_JACCFW010000003.1"/>
</dbReference>
<reference evidence="7 8" key="1">
    <citation type="submission" date="2020-07" db="EMBL/GenBank/DDBJ databases">
        <title>Sequencing the genomes of 1000 actinobacteria strains.</title>
        <authorList>
            <person name="Klenk H.-P."/>
        </authorList>
    </citation>
    <scope>NUCLEOTIDE SEQUENCE [LARGE SCALE GENOMIC DNA]</scope>
    <source>
        <strain evidence="7 8">DSM 29531</strain>
    </source>
</reference>